<dbReference type="Pfam" id="PF13581">
    <property type="entry name" value="HATPase_c_2"/>
    <property type="match status" value="1"/>
</dbReference>
<reference evidence="3 4" key="1">
    <citation type="submission" date="2018-05" db="EMBL/GenBank/DDBJ databases">
        <title>Streptomyces venezuelae.</title>
        <authorList>
            <person name="Kim W."/>
            <person name="Lee N."/>
            <person name="Cho B.-K."/>
        </authorList>
    </citation>
    <scope>NUCLEOTIDE SEQUENCE [LARGE SCALE GENOMIC DNA]</scope>
    <source>
        <strain evidence="3 4">ATCC 14584</strain>
    </source>
</reference>
<dbReference type="RefSeq" id="WP_150215723.1">
    <property type="nucleotide sequence ID" value="NZ_CP029192.1"/>
</dbReference>
<organism evidence="3 4">
    <name type="scientific">Streptomyces venezuelae</name>
    <dbReference type="NCBI Taxonomy" id="54571"/>
    <lineage>
        <taxon>Bacteria</taxon>
        <taxon>Bacillati</taxon>
        <taxon>Actinomycetota</taxon>
        <taxon>Actinomycetes</taxon>
        <taxon>Kitasatosporales</taxon>
        <taxon>Streptomycetaceae</taxon>
        <taxon>Streptomyces</taxon>
    </lineage>
</organism>
<dbReference type="PANTHER" id="PTHR35526">
    <property type="entry name" value="ANTI-SIGMA-F FACTOR RSBW-RELATED"/>
    <property type="match status" value="1"/>
</dbReference>
<protein>
    <submittedName>
        <fullName evidence="3">ATP-binding protein</fullName>
    </submittedName>
</protein>
<dbReference type="CDD" id="cd16936">
    <property type="entry name" value="HATPase_RsbW-like"/>
    <property type="match status" value="1"/>
</dbReference>
<dbReference type="GO" id="GO:0004674">
    <property type="term" value="F:protein serine/threonine kinase activity"/>
    <property type="evidence" value="ECO:0007669"/>
    <property type="project" value="UniProtKB-KW"/>
</dbReference>
<dbReference type="InterPro" id="IPR003594">
    <property type="entry name" value="HATPase_dom"/>
</dbReference>
<keyword evidence="1" id="KW-0808">Transferase</keyword>
<dbReference type="OrthoDB" id="3473697at2"/>
<dbReference type="GO" id="GO:0005524">
    <property type="term" value="F:ATP binding"/>
    <property type="evidence" value="ECO:0007669"/>
    <property type="project" value="UniProtKB-KW"/>
</dbReference>
<dbReference type="Proteomes" id="UP000322927">
    <property type="component" value="Chromosome"/>
</dbReference>
<evidence type="ECO:0000313" key="3">
    <source>
        <dbReference type="EMBL" id="QES33576.1"/>
    </source>
</evidence>
<dbReference type="Gene3D" id="3.30.565.10">
    <property type="entry name" value="Histidine kinase-like ATPase, C-terminal domain"/>
    <property type="match status" value="1"/>
</dbReference>
<keyword evidence="1" id="KW-0418">Kinase</keyword>
<proteinExistence type="predicted"/>
<feature type="domain" description="Histidine kinase/HSP90-like ATPase" evidence="2">
    <location>
        <begin position="25"/>
        <end position="136"/>
    </location>
</feature>
<dbReference type="EMBL" id="CP029192">
    <property type="protein sequence ID" value="QES33576.1"/>
    <property type="molecule type" value="Genomic_DNA"/>
</dbReference>
<evidence type="ECO:0000313" key="4">
    <source>
        <dbReference type="Proteomes" id="UP000322927"/>
    </source>
</evidence>
<dbReference type="InterPro" id="IPR050267">
    <property type="entry name" value="Anti-sigma-factor_SerPK"/>
</dbReference>
<gene>
    <name evidence="3" type="ORF">DEJ48_09420</name>
</gene>
<dbReference type="AlphaFoldDB" id="A0A5P2BSV0"/>
<dbReference type="PANTHER" id="PTHR35526:SF3">
    <property type="entry name" value="ANTI-SIGMA-F FACTOR RSBW"/>
    <property type="match status" value="1"/>
</dbReference>
<keyword evidence="3" id="KW-0067">ATP-binding</keyword>
<dbReference type="InterPro" id="IPR036890">
    <property type="entry name" value="HATPase_C_sf"/>
</dbReference>
<evidence type="ECO:0000256" key="1">
    <source>
        <dbReference type="ARBA" id="ARBA00022527"/>
    </source>
</evidence>
<name>A0A5P2BSV0_STRVZ</name>
<sequence>MTSNPASTSTPTQPAMPTHHFEMRFTSTPRGARLARRLCAERLHAWGIPYSTEAHDAVVLLVAELSANAVQHGRVPGRDFHVRLTVPAQPIAPVRIEVTDTRGERTPVAAPCLPGPDRTEGRGLLLVAALADRWGWGPRPDGAPGKIVWAERDRRSRDATAVLGHM</sequence>
<keyword evidence="3" id="KW-0547">Nucleotide-binding</keyword>
<evidence type="ECO:0000259" key="2">
    <source>
        <dbReference type="Pfam" id="PF13581"/>
    </source>
</evidence>
<keyword evidence="1" id="KW-0723">Serine/threonine-protein kinase</keyword>
<accession>A0A5P2BSV0</accession>